<protein>
    <submittedName>
        <fullName evidence="5">Outer membrane porin, OprD family</fullName>
    </submittedName>
</protein>
<keyword evidence="3 4" id="KW-0732">Signal</keyword>
<evidence type="ECO:0000313" key="5">
    <source>
        <dbReference type="EMBL" id="EHM46193.1"/>
    </source>
</evidence>
<dbReference type="PANTHER" id="PTHR34596">
    <property type="entry name" value="CHITOPORIN"/>
    <property type="match status" value="1"/>
</dbReference>
<dbReference type="Proteomes" id="UP000005959">
    <property type="component" value="Unassembled WGS sequence"/>
</dbReference>
<keyword evidence="2" id="KW-0813">Transport</keyword>
<dbReference type="AlphaFoldDB" id="G9Y364"/>
<dbReference type="Gene3D" id="2.40.160.10">
    <property type="entry name" value="Porin"/>
    <property type="match status" value="1"/>
</dbReference>
<feature type="chain" id="PRO_5003528328" evidence="4">
    <location>
        <begin position="29"/>
        <end position="472"/>
    </location>
</feature>
<evidence type="ECO:0000256" key="2">
    <source>
        <dbReference type="ARBA" id="ARBA00022448"/>
    </source>
</evidence>
<dbReference type="Pfam" id="PF03573">
    <property type="entry name" value="OprD"/>
    <property type="match status" value="1"/>
</dbReference>
<comment type="similarity">
    <text evidence="1">Belongs to the outer membrane porin (Opr) (TC 1.B.25) family.</text>
</comment>
<accession>G9Y364</accession>
<dbReference type="RefSeq" id="WP_004090773.1">
    <property type="nucleotide sequence ID" value="NZ_JH417493.1"/>
</dbReference>
<dbReference type="HOGENOM" id="CLU_045968_0_0_6"/>
<reference evidence="5 6" key="1">
    <citation type="submission" date="2011-08" db="EMBL/GenBank/DDBJ databases">
        <authorList>
            <person name="Weinstock G."/>
            <person name="Sodergren E."/>
            <person name="Clifton S."/>
            <person name="Fulton L."/>
            <person name="Fulton B."/>
            <person name="Courtney L."/>
            <person name="Fronick C."/>
            <person name="Harrison M."/>
            <person name="Strong C."/>
            <person name="Farmer C."/>
            <person name="Delahaunty K."/>
            <person name="Markovic C."/>
            <person name="Hall O."/>
            <person name="Minx P."/>
            <person name="Tomlinson C."/>
            <person name="Mitreva M."/>
            <person name="Hou S."/>
            <person name="Chen J."/>
            <person name="Wollam A."/>
            <person name="Pepin K.H."/>
            <person name="Johnson M."/>
            <person name="Bhonagiri V."/>
            <person name="Zhang X."/>
            <person name="Suruliraj S."/>
            <person name="Warren W."/>
            <person name="Chinwalla A."/>
            <person name="Mardis E.R."/>
            <person name="Wilson R.K."/>
        </authorList>
    </citation>
    <scope>NUCLEOTIDE SEQUENCE [LARGE SCALE GENOMIC DNA]</scope>
    <source>
        <strain evidence="5 6">ATCC 51873</strain>
    </source>
</reference>
<evidence type="ECO:0000256" key="4">
    <source>
        <dbReference type="SAM" id="SignalP"/>
    </source>
</evidence>
<feature type="signal peptide" evidence="4">
    <location>
        <begin position="1"/>
        <end position="28"/>
    </location>
</feature>
<evidence type="ECO:0000313" key="6">
    <source>
        <dbReference type="Proteomes" id="UP000005959"/>
    </source>
</evidence>
<dbReference type="PATRIC" id="fig|1002364.3.peg.913"/>
<organism evidence="5 6">
    <name type="scientific">Hafnia alvei ATCC 51873</name>
    <dbReference type="NCBI Taxonomy" id="1002364"/>
    <lineage>
        <taxon>Bacteria</taxon>
        <taxon>Pseudomonadati</taxon>
        <taxon>Pseudomonadota</taxon>
        <taxon>Gammaproteobacteria</taxon>
        <taxon>Enterobacterales</taxon>
        <taxon>Hafniaceae</taxon>
        <taxon>Hafnia</taxon>
    </lineage>
</organism>
<dbReference type="GO" id="GO:0016020">
    <property type="term" value="C:membrane"/>
    <property type="evidence" value="ECO:0007669"/>
    <property type="project" value="InterPro"/>
</dbReference>
<evidence type="ECO:0000256" key="1">
    <source>
        <dbReference type="ARBA" id="ARBA00009075"/>
    </source>
</evidence>
<sequence length="472" mass="52709">MREINLYPLFSATLIAAPTLLMTAQVQATGFWDDSHLTGGIYYSQRYRDKRDMNIGSPDYGDYVEDLHHATFNANLDFSSGYIDDIIGLDVAAFAAENLATGNAAHPNEISLSSAHQRWGEDWSGDKGGFNLYKAALKLKYDDYWMRAGYIQPSGQTLLAVHWGFVPGAYQGVEMGGSWDYGDNGALSASYFWSDKYKAPWYTEMYEFRAADNTTKVDYVQALGLKYDFKNKLILETSMAQAADFMDQYMTKLSYSFPIAGNDLRISYQFYGAKDKVGNGDIAAYGSINDEYDGLAWLQGITLGYTVDTLDFRLEAQTVKAEGNQGFFLQRITPAYASSNGRLDIWWDAASDFDANGETSAFAGVAYDLKNYDLPGWAIGAGYAYGWNAKPCTTCTVNGELADQSQRINESAWTFNIAHIVQTGRLKGTLFNLHYINYDNHGSNPNYSGGYNNMFQDEIDIKFNVIAPFTIF</sequence>
<proteinExistence type="inferred from homology"/>
<comment type="caution">
    <text evidence="5">The sequence shown here is derived from an EMBL/GenBank/DDBJ whole genome shotgun (WGS) entry which is preliminary data.</text>
</comment>
<dbReference type="GO" id="GO:0015772">
    <property type="term" value="P:oligosaccharide transport"/>
    <property type="evidence" value="ECO:0007669"/>
    <property type="project" value="TreeGrafter"/>
</dbReference>
<gene>
    <name evidence="5" type="ORF">HMPREF0454_00989</name>
</gene>
<dbReference type="EMBL" id="AGCI01000014">
    <property type="protein sequence ID" value="EHM46193.1"/>
    <property type="molecule type" value="Genomic_DNA"/>
</dbReference>
<dbReference type="PANTHER" id="PTHR34596:SF2">
    <property type="entry name" value="CHITOPORIN"/>
    <property type="match status" value="1"/>
</dbReference>
<dbReference type="InterPro" id="IPR005318">
    <property type="entry name" value="OM_porin_bac"/>
</dbReference>
<evidence type="ECO:0000256" key="3">
    <source>
        <dbReference type="ARBA" id="ARBA00022729"/>
    </source>
</evidence>
<dbReference type="GO" id="GO:0015288">
    <property type="term" value="F:porin activity"/>
    <property type="evidence" value="ECO:0007669"/>
    <property type="project" value="TreeGrafter"/>
</dbReference>
<name>G9Y364_HAFAL</name>
<dbReference type="InterPro" id="IPR023614">
    <property type="entry name" value="Porin_dom_sf"/>
</dbReference>